<reference evidence="1" key="2">
    <citation type="journal article" date="2015" name="Data Brief">
        <title>Shoot transcriptome of the giant reed, Arundo donax.</title>
        <authorList>
            <person name="Barrero R.A."/>
            <person name="Guerrero F.D."/>
            <person name="Moolhuijzen P."/>
            <person name="Goolsby J.A."/>
            <person name="Tidwell J."/>
            <person name="Bellgard S.E."/>
            <person name="Bellgard M.I."/>
        </authorList>
    </citation>
    <scope>NUCLEOTIDE SEQUENCE</scope>
    <source>
        <tissue evidence="1">Shoot tissue taken approximately 20 cm above the soil surface</tissue>
    </source>
</reference>
<reference evidence="1" key="1">
    <citation type="submission" date="2014-09" db="EMBL/GenBank/DDBJ databases">
        <authorList>
            <person name="Magalhaes I.L.F."/>
            <person name="Oliveira U."/>
            <person name="Santos F.R."/>
            <person name="Vidigal T.H.D.A."/>
            <person name="Brescovit A.D."/>
            <person name="Santos A.J."/>
        </authorList>
    </citation>
    <scope>NUCLEOTIDE SEQUENCE</scope>
    <source>
        <tissue evidence="1">Shoot tissue taken approximately 20 cm above the soil surface</tissue>
    </source>
</reference>
<organism evidence="1">
    <name type="scientific">Arundo donax</name>
    <name type="common">Giant reed</name>
    <name type="synonym">Donax arundinaceus</name>
    <dbReference type="NCBI Taxonomy" id="35708"/>
    <lineage>
        <taxon>Eukaryota</taxon>
        <taxon>Viridiplantae</taxon>
        <taxon>Streptophyta</taxon>
        <taxon>Embryophyta</taxon>
        <taxon>Tracheophyta</taxon>
        <taxon>Spermatophyta</taxon>
        <taxon>Magnoliopsida</taxon>
        <taxon>Liliopsida</taxon>
        <taxon>Poales</taxon>
        <taxon>Poaceae</taxon>
        <taxon>PACMAD clade</taxon>
        <taxon>Arundinoideae</taxon>
        <taxon>Arundineae</taxon>
        <taxon>Arundo</taxon>
    </lineage>
</organism>
<name>A0A0A9CK59_ARUDO</name>
<proteinExistence type="predicted"/>
<protein>
    <submittedName>
        <fullName evidence="1">Uncharacterized protein</fullName>
    </submittedName>
</protein>
<evidence type="ECO:0000313" key="1">
    <source>
        <dbReference type="EMBL" id="JAD74848.1"/>
    </source>
</evidence>
<sequence length="69" mass="7843">MPIHQSGSIKYENPPYPGLHTSKHLITFCTESCGKCNHTIYDIQMKDISTHLSGWLPIHICQNSICFIL</sequence>
<dbReference type="EMBL" id="GBRH01223047">
    <property type="protein sequence ID" value="JAD74848.1"/>
    <property type="molecule type" value="Transcribed_RNA"/>
</dbReference>
<accession>A0A0A9CK59</accession>
<dbReference type="AlphaFoldDB" id="A0A0A9CK59"/>